<dbReference type="Gene3D" id="1.20.120.160">
    <property type="entry name" value="HPT domain"/>
    <property type="match status" value="1"/>
</dbReference>
<evidence type="ECO:0000313" key="4">
    <source>
        <dbReference type="Proteomes" id="UP000007364"/>
    </source>
</evidence>
<organism evidence="3 4">
    <name type="scientific">Galbibacter marinus</name>
    <dbReference type="NCBI Taxonomy" id="555500"/>
    <lineage>
        <taxon>Bacteria</taxon>
        <taxon>Pseudomonadati</taxon>
        <taxon>Bacteroidota</taxon>
        <taxon>Flavobacteriia</taxon>
        <taxon>Flavobacteriales</taxon>
        <taxon>Flavobacteriaceae</taxon>
        <taxon>Galbibacter</taxon>
    </lineage>
</organism>
<feature type="modified residue" description="Phosphohistidine" evidence="1">
    <location>
        <position position="69"/>
    </location>
</feature>
<protein>
    <submittedName>
        <fullName evidence="3">Two-component system sensory/regulatory protein</fullName>
    </submittedName>
</protein>
<proteinExistence type="predicted"/>
<sequence length="130" mass="15149">MSRINLFTVKKKLNTKNADISKLVTECLGDKEYLNEVVVLLNDNIEEFYDTIEVCIKAKDRFSISRGAHKIKNGLEMVQASVLLHYVDLIQKECQHLDTFWKVQDILNQFKIEYKLVKESLSNQINNLDD</sequence>
<dbReference type="SUPFAM" id="SSF47226">
    <property type="entry name" value="Histidine-containing phosphotransfer domain, HPT domain"/>
    <property type="match status" value="1"/>
</dbReference>
<feature type="domain" description="HPt" evidence="2">
    <location>
        <begin position="30"/>
        <end position="124"/>
    </location>
</feature>
<keyword evidence="1" id="KW-0597">Phosphoprotein</keyword>
<comment type="caution">
    <text evidence="3">The sequence shown here is derived from an EMBL/GenBank/DDBJ whole genome shotgun (WGS) entry which is preliminary data.</text>
</comment>
<name>K2Q1W6_9FLAO</name>
<dbReference type="InterPro" id="IPR036641">
    <property type="entry name" value="HPT_dom_sf"/>
</dbReference>
<evidence type="ECO:0000256" key="1">
    <source>
        <dbReference type="PROSITE-ProRule" id="PRU00110"/>
    </source>
</evidence>
<keyword evidence="4" id="KW-1185">Reference proteome</keyword>
<dbReference type="InterPro" id="IPR008207">
    <property type="entry name" value="Sig_transdc_His_kin_Hpt_dom"/>
</dbReference>
<dbReference type="GO" id="GO:0004672">
    <property type="term" value="F:protein kinase activity"/>
    <property type="evidence" value="ECO:0007669"/>
    <property type="project" value="UniProtKB-ARBA"/>
</dbReference>
<dbReference type="STRING" id="555500.I215_10855"/>
<evidence type="ECO:0000259" key="2">
    <source>
        <dbReference type="PROSITE" id="PS50894"/>
    </source>
</evidence>
<dbReference type="EMBL" id="AMSG01000015">
    <property type="protein sequence ID" value="EKF54801.1"/>
    <property type="molecule type" value="Genomic_DNA"/>
</dbReference>
<reference evidence="3 4" key="1">
    <citation type="journal article" date="2012" name="J. Bacteriol.">
        <title>Genome Sequence of Galbibacter marinum Type Strain ck-I2-15.</title>
        <authorList>
            <person name="Lai Q."/>
            <person name="Li C."/>
            <person name="Shao Z."/>
        </authorList>
    </citation>
    <scope>NUCLEOTIDE SEQUENCE [LARGE SCALE GENOMIC DNA]</scope>
    <source>
        <strain evidence="4">ck-I2-15</strain>
    </source>
</reference>
<accession>K2Q1W6</accession>
<dbReference type="PROSITE" id="PS50894">
    <property type="entry name" value="HPT"/>
    <property type="match status" value="1"/>
</dbReference>
<dbReference type="AlphaFoldDB" id="K2Q1W6"/>
<dbReference type="eggNOG" id="ENOG50341JU">
    <property type="taxonomic scope" value="Bacteria"/>
</dbReference>
<gene>
    <name evidence="3" type="ORF">I215_10855</name>
</gene>
<dbReference type="Proteomes" id="UP000007364">
    <property type="component" value="Unassembled WGS sequence"/>
</dbReference>
<dbReference type="GO" id="GO:0000160">
    <property type="term" value="P:phosphorelay signal transduction system"/>
    <property type="evidence" value="ECO:0007669"/>
    <property type="project" value="InterPro"/>
</dbReference>
<evidence type="ECO:0000313" key="3">
    <source>
        <dbReference type="EMBL" id="EKF54801.1"/>
    </source>
</evidence>
<dbReference type="OrthoDB" id="1445436at2"/>